<dbReference type="PANTHER" id="PTHR10543:SF24">
    <property type="entry name" value="CAROTENOID ISOMEROOXYGENASE"/>
    <property type="match status" value="1"/>
</dbReference>
<keyword evidence="3" id="KW-0560">Oxidoreductase</keyword>
<keyword evidence="2 5" id="KW-0479">Metal-binding</keyword>
<dbReference type="AlphaFoldDB" id="A0AAE8SZS2"/>
<feature type="region of interest" description="Disordered" evidence="6">
    <location>
        <begin position="217"/>
        <end position="249"/>
    </location>
</feature>
<evidence type="ECO:0000256" key="1">
    <source>
        <dbReference type="ARBA" id="ARBA00006787"/>
    </source>
</evidence>
<reference evidence="7" key="1">
    <citation type="submission" date="2018-03" db="EMBL/GenBank/DDBJ databases">
        <authorList>
            <person name="Guldener U."/>
        </authorList>
    </citation>
    <scope>NUCLEOTIDE SEQUENCE</scope>
</reference>
<feature type="binding site" evidence="5">
    <location>
        <position position="350"/>
    </location>
    <ligand>
        <name>Fe cation</name>
        <dbReference type="ChEBI" id="CHEBI:24875"/>
        <note>catalytic</note>
    </ligand>
</feature>
<evidence type="ECO:0000256" key="3">
    <source>
        <dbReference type="ARBA" id="ARBA00023002"/>
    </source>
</evidence>
<feature type="compositionally biased region" description="Polar residues" evidence="6">
    <location>
        <begin position="222"/>
        <end position="240"/>
    </location>
</feature>
<evidence type="ECO:0000313" key="8">
    <source>
        <dbReference type="Proteomes" id="UP001187682"/>
    </source>
</evidence>
<dbReference type="Proteomes" id="UP001187682">
    <property type="component" value="Unassembled WGS sequence"/>
</dbReference>
<feature type="binding site" evidence="5">
    <location>
        <position position="419"/>
    </location>
    <ligand>
        <name>Fe cation</name>
        <dbReference type="ChEBI" id="CHEBI:24875"/>
        <note>catalytic</note>
    </ligand>
</feature>
<evidence type="ECO:0000256" key="2">
    <source>
        <dbReference type="ARBA" id="ARBA00022723"/>
    </source>
</evidence>
<evidence type="ECO:0000256" key="4">
    <source>
        <dbReference type="ARBA" id="ARBA00023004"/>
    </source>
</evidence>
<evidence type="ECO:0000256" key="5">
    <source>
        <dbReference type="PIRSR" id="PIRSR604294-1"/>
    </source>
</evidence>
<dbReference type="EMBL" id="ONZQ02000018">
    <property type="protein sequence ID" value="SPO07108.1"/>
    <property type="molecule type" value="Genomic_DNA"/>
</dbReference>
<dbReference type="GO" id="GO:0010436">
    <property type="term" value="F:carotenoid dioxygenase activity"/>
    <property type="evidence" value="ECO:0007669"/>
    <property type="project" value="TreeGrafter"/>
</dbReference>
<comment type="similarity">
    <text evidence="1">Belongs to the carotenoid oxygenase family.</text>
</comment>
<accession>A0AAE8SZS2</accession>
<dbReference type="GO" id="GO:0016121">
    <property type="term" value="P:carotene catabolic process"/>
    <property type="evidence" value="ECO:0007669"/>
    <property type="project" value="TreeGrafter"/>
</dbReference>
<evidence type="ECO:0000256" key="6">
    <source>
        <dbReference type="SAM" id="MobiDB-lite"/>
    </source>
</evidence>
<evidence type="ECO:0000313" key="7">
    <source>
        <dbReference type="EMBL" id="SPO07108.1"/>
    </source>
</evidence>
<keyword evidence="8" id="KW-1185">Reference proteome</keyword>
<comment type="cofactor">
    <cofactor evidence="5">
        <name>Fe(2+)</name>
        <dbReference type="ChEBI" id="CHEBI:29033"/>
    </cofactor>
    <text evidence="5">Binds 1 Fe(2+) ion per subunit.</text>
</comment>
<gene>
    <name evidence="7" type="ORF">DNG_09802</name>
</gene>
<feature type="binding site" evidence="5">
    <location>
        <position position="623"/>
    </location>
    <ligand>
        <name>Fe cation</name>
        <dbReference type="ChEBI" id="CHEBI:24875"/>
        <note>catalytic</note>
    </ligand>
</feature>
<dbReference type="GO" id="GO:0046872">
    <property type="term" value="F:metal ion binding"/>
    <property type="evidence" value="ECO:0007669"/>
    <property type="project" value="UniProtKB-KW"/>
</dbReference>
<proteinExistence type="inferred from homology"/>
<dbReference type="PANTHER" id="PTHR10543">
    <property type="entry name" value="BETA-CAROTENE DIOXYGENASE"/>
    <property type="match status" value="1"/>
</dbReference>
<dbReference type="InterPro" id="IPR004294">
    <property type="entry name" value="Carotenoid_Oase"/>
</dbReference>
<dbReference type="Pfam" id="PF03055">
    <property type="entry name" value="RPE65"/>
    <property type="match status" value="1"/>
</dbReference>
<name>A0AAE8SZS2_9PEZI</name>
<feature type="binding site" evidence="5">
    <location>
        <position position="298"/>
    </location>
    <ligand>
        <name>Fe cation</name>
        <dbReference type="ChEBI" id="CHEBI:24875"/>
        <note>catalytic</note>
    </ligand>
</feature>
<organism evidence="7 8">
    <name type="scientific">Cephalotrichum gorgonifer</name>
    <dbReference type="NCBI Taxonomy" id="2041049"/>
    <lineage>
        <taxon>Eukaryota</taxon>
        <taxon>Fungi</taxon>
        <taxon>Dikarya</taxon>
        <taxon>Ascomycota</taxon>
        <taxon>Pezizomycotina</taxon>
        <taxon>Sordariomycetes</taxon>
        <taxon>Hypocreomycetidae</taxon>
        <taxon>Microascales</taxon>
        <taxon>Microascaceae</taxon>
        <taxon>Cephalotrichum</taxon>
    </lineage>
</organism>
<protein>
    <submittedName>
        <fullName evidence="7">Related to beta-carotene 15,15`-dioxygenase</fullName>
    </submittedName>
</protein>
<sequence>MSSPKQPFSTPAVLATSTAGPIRLTPADEASAVKEASANLRNGALKDWPNEAGFTNLDEHRGPIELKVVGEIPAWAYGSLYRTGPGVSEIETEAAKGGMFRFSHWFDGLAHTHRFEIVASGAEADGENVGTNGDGEGIGAKAADGVRVFYSSRRQSDRMMEHIKANGTLRSTSFGQKADPCVGILGKFMSVFRRRDQDLINVAVTVQPELNLVTAKKKGSGAATNTNTNGEKTSAANTASDGKPPAAELGHRGQAKTLYLATDAAVFSRIDPSTLEPLGYVHQTELHPDLKGPTSAAHGKRDPVNGDFFNFNLELGRTPTYRVFQVVAATGEVKILATIRGRGVHPGYIHSFFLTERYVILCVNSVHFPLGGAKIPLMGNLLEGMRFEPKQPCKWYVVDRRGGKGVVGEFSSPPGFFFHSTNAFEDGETGDVVCEMVEYANADLIYSLYYDVVMNRDGKGEAYWKEKDPKGRLCRYRLPMGLGDKEGKVRSDEVIGPSMAIPAPYAGELPTYNTAYMLREHRYTYAVSSRGLSTMFDSIVKTDTATQEALMWCGPKGHTPGEAIFVPRPAGEDGGERAEDDGVLLSVVLDGESRVSYLLCLDARTMEEVGRAECGFAVGFGFHGRLARG</sequence>
<comment type="caution">
    <text evidence="7">The sequence shown here is derived from an EMBL/GenBank/DDBJ whole genome shotgun (WGS) entry which is preliminary data.</text>
</comment>
<keyword evidence="4 5" id="KW-0408">Iron</keyword>